<dbReference type="PANTHER" id="PTHR33202">
    <property type="entry name" value="ZINC UPTAKE REGULATION PROTEIN"/>
    <property type="match status" value="1"/>
</dbReference>
<proteinExistence type="inferred from homology"/>
<dbReference type="Gene3D" id="1.10.10.10">
    <property type="entry name" value="Winged helix-like DNA-binding domain superfamily/Winged helix DNA-binding domain"/>
    <property type="match status" value="1"/>
</dbReference>
<dbReference type="InterPro" id="IPR002481">
    <property type="entry name" value="FUR"/>
</dbReference>
<dbReference type="NCBIfam" id="NF045678">
    <property type="entry name" value="TransRegIrrA"/>
    <property type="match status" value="1"/>
</dbReference>
<comment type="subunit">
    <text evidence="1">Homodimer.</text>
</comment>
<keyword evidence="1" id="KW-0805">Transcription regulation</keyword>
<keyword evidence="1" id="KW-0238">DNA-binding</keyword>
<dbReference type="CDD" id="cd07153">
    <property type="entry name" value="Fur_like"/>
    <property type="match status" value="1"/>
</dbReference>
<dbReference type="InterPro" id="IPR036388">
    <property type="entry name" value="WH-like_DNA-bd_sf"/>
</dbReference>
<dbReference type="SUPFAM" id="SSF46785">
    <property type="entry name" value="Winged helix' DNA-binding domain"/>
    <property type="match status" value="1"/>
</dbReference>
<accession>A0ABU5DX08</accession>
<gene>
    <name evidence="1" type="primary">fur</name>
    <name evidence="2" type="ORF">SMD31_07830</name>
</gene>
<keyword evidence="1" id="KW-0804">Transcription</keyword>
<name>A0ABU5DX08_9PROT</name>
<protein>
    <recommendedName>
        <fullName evidence="1">Ferric uptake regulation protein</fullName>
    </recommendedName>
</protein>
<keyword evidence="1" id="KW-0678">Repressor</keyword>
<dbReference type="Proteomes" id="UP001271769">
    <property type="component" value="Unassembled WGS sequence"/>
</dbReference>
<sequence>METQRPFTSILAKLKEAGLRPTRQRLSLAKLLFEGGDRHVSAEDLHAQALASRIQVSLATIYNTLHQFTTAGLLREVVVEPGRSYFDNNVTPHHHFFVEGEGRLMDIPADKVALSQLPEPPKGMKVARVDVIVRLANNS</sequence>
<reference evidence="2 3" key="1">
    <citation type="journal article" date="2013" name="Antonie Van Leeuwenhoek">
        <title>Dongia rigui sp. nov., isolated from freshwater of a large wetland in Korea.</title>
        <authorList>
            <person name="Baik K.S."/>
            <person name="Hwang Y.M."/>
            <person name="Choi J.S."/>
            <person name="Kwon J."/>
            <person name="Seong C.N."/>
        </authorList>
    </citation>
    <scope>NUCLEOTIDE SEQUENCE [LARGE SCALE GENOMIC DNA]</scope>
    <source>
        <strain evidence="2 3">04SU4-P</strain>
    </source>
</reference>
<comment type="caution">
    <text evidence="2">The sequence shown here is derived from an EMBL/GenBank/DDBJ whole genome shotgun (WGS) entry which is preliminary data.</text>
</comment>
<dbReference type="RefSeq" id="WP_320500251.1">
    <property type="nucleotide sequence ID" value="NZ_JAXCLX010000001.1"/>
</dbReference>
<keyword evidence="1" id="KW-0408">Iron</keyword>
<dbReference type="Pfam" id="PF01475">
    <property type="entry name" value="FUR"/>
    <property type="match status" value="1"/>
</dbReference>
<keyword evidence="3" id="KW-1185">Reference proteome</keyword>
<comment type="similarity">
    <text evidence="1">Belongs to the Fur family.</text>
</comment>
<dbReference type="EMBL" id="JAXCLX010000001">
    <property type="protein sequence ID" value="MDY0871827.1"/>
    <property type="molecule type" value="Genomic_DNA"/>
</dbReference>
<keyword evidence="1" id="KW-0963">Cytoplasm</keyword>
<evidence type="ECO:0000256" key="1">
    <source>
        <dbReference type="RuleBase" id="RU364037"/>
    </source>
</evidence>
<comment type="subcellular location">
    <subcellularLocation>
        <location evidence="1">Cytoplasm</location>
    </subcellularLocation>
</comment>
<keyword evidence="1" id="KW-0862">Zinc</keyword>
<keyword evidence="1" id="KW-0479">Metal-binding</keyword>
<dbReference type="InterPro" id="IPR036390">
    <property type="entry name" value="WH_DNA-bd_sf"/>
</dbReference>
<dbReference type="PANTHER" id="PTHR33202:SF7">
    <property type="entry name" value="FERRIC UPTAKE REGULATION PROTEIN"/>
    <property type="match status" value="1"/>
</dbReference>
<dbReference type="NCBIfam" id="NF045677">
    <property type="entry name" value="FeRespRegIrr"/>
    <property type="match status" value="1"/>
</dbReference>
<evidence type="ECO:0000313" key="2">
    <source>
        <dbReference type="EMBL" id="MDY0871827.1"/>
    </source>
</evidence>
<evidence type="ECO:0000313" key="3">
    <source>
        <dbReference type="Proteomes" id="UP001271769"/>
    </source>
</evidence>
<organism evidence="2 3">
    <name type="scientific">Dongia rigui</name>
    <dbReference type="NCBI Taxonomy" id="940149"/>
    <lineage>
        <taxon>Bacteria</taxon>
        <taxon>Pseudomonadati</taxon>
        <taxon>Pseudomonadota</taxon>
        <taxon>Alphaproteobacteria</taxon>
        <taxon>Rhodospirillales</taxon>
        <taxon>Dongiaceae</taxon>
        <taxon>Dongia</taxon>
    </lineage>
</organism>